<accession>A0AAN9Y6P4</accession>
<proteinExistence type="predicted"/>
<dbReference type="InterPro" id="IPR000742">
    <property type="entry name" value="EGF"/>
</dbReference>
<sequence>MSQYFTRFKVANIARYPTPSINSSNELSAKNPSVVDDRIDIIYQKDASFSASLDVPKDAKEVRNVNNVTKSVTFVTRNKFSQHTNVSHQSTSTEATHVNDSTLCAKSCGTGICLMEIAEQDSDSDSSQRCQCTLGKTGSNCQAVYHCLAKMMNVTSDENGQFTKMFESKI</sequence>
<gene>
    <name evidence="2" type="ORF">V9T40_006485</name>
</gene>
<protein>
    <recommendedName>
        <fullName evidence="1">EGF-like domain-containing protein</fullName>
    </recommendedName>
</protein>
<dbReference type="AlphaFoldDB" id="A0AAN9Y6P4"/>
<evidence type="ECO:0000313" key="3">
    <source>
        <dbReference type="Proteomes" id="UP001367676"/>
    </source>
</evidence>
<dbReference type="EMBL" id="JBBCAQ010000014">
    <property type="protein sequence ID" value="KAK7598250.1"/>
    <property type="molecule type" value="Genomic_DNA"/>
</dbReference>
<evidence type="ECO:0000313" key="2">
    <source>
        <dbReference type="EMBL" id="KAK7598250.1"/>
    </source>
</evidence>
<evidence type="ECO:0000259" key="1">
    <source>
        <dbReference type="PROSITE" id="PS00022"/>
    </source>
</evidence>
<keyword evidence="3" id="KW-1185">Reference proteome</keyword>
<dbReference type="Proteomes" id="UP001367676">
    <property type="component" value="Unassembled WGS sequence"/>
</dbReference>
<comment type="caution">
    <text evidence="2">The sequence shown here is derived from an EMBL/GenBank/DDBJ whole genome shotgun (WGS) entry which is preliminary data.</text>
</comment>
<reference evidence="2 3" key="1">
    <citation type="submission" date="2024-03" db="EMBL/GenBank/DDBJ databases">
        <title>Adaptation during the transition from Ophiocordyceps entomopathogen to insect associate is accompanied by gene loss and intensified selection.</title>
        <authorList>
            <person name="Ward C.M."/>
            <person name="Onetto C.A."/>
            <person name="Borneman A.R."/>
        </authorList>
    </citation>
    <scope>NUCLEOTIDE SEQUENCE [LARGE SCALE GENOMIC DNA]</scope>
    <source>
        <strain evidence="2">AWRI1</strain>
        <tissue evidence="2">Single Adult Female</tissue>
    </source>
</reference>
<organism evidence="2 3">
    <name type="scientific">Parthenolecanium corni</name>
    <dbReference type="NCBI Taxonomy" id="536013"/>
    <lineage>
        <taxon>Eukaryota</taxon>
        <taxon>Metazoa</taxon>
        <taxon>Ecdysozoa</taxon>
        <taxon>Arthropoda</taxon>
        <taxon>Hexapoda</taxon>
        <taxon>Insecta</taxon>
        <taxon>Pterygota</taxon>
        <taxon>Neoptera</taxon>
        <taxon>Paraneoptera</taxon>
        <taxon>Hemiptera</taxon>
        <taxon>Sternorrhyncha</taxon>
        <taxon>Coccoidea</taxon>
        <taxon>Coccidae</taxon>
        <taxon>Parthenolecanium</taxon>
    </lineage>
</organism>
<feature type="domain" description="EGF-like" evidence="1">
    <location>
        <begin position="130"/>
        <end position="141"/>
    </location>
</feature>
<dbReference type="PROSITE" id="PS00022">
    <property type="entry name" value="EGF_1"/>
    <property type="match status" value="1"/>
</dbReference>
<name>A0AAN9Y6P4_9HEMI</name>